<reference evidence="2 3" key="1">
    <citation type="submission" date="2019-08" db="EMBL/GenBank/DDBJ databases">
        <title>Selenomonas sp. mPRGC5 and Selenomonas sp. mPRGC8 isolated from ruminal fluid of dairy goat (Capra hircus).</title>
        <authorList>
            <person name="Poothong S."/>
            <person name="Nuengjamnong C."/>
            <person name="Tanasupawat S."/>
        </authorList>
    </citation>
    <scope>NUCLEOTIDE SEQUENCE [LARGE SCALE GENOMIC DNA]</scope>
    <source>
        <strain evidence="3">mPRGC5</strain>
    </source>
</reference>
<proteinExistence type="predicted"/>
<gene>
    <name evidence="2" type="ORF">FZ040_00300</name>
</gene>
<organism evidence="2 3">
    <name type="scientific">Selenomonas ruminis</name>
    <dbReference type="NCBI Taxonomy" id="2593411"/>
    <lineage>
        <taxon>Bacteria</taxon>
        <taxon>Bacillati</taxon>
        <taxon>Bacillota</taxon>
        <taxon>Negativicutes</taxon>
        <taxon>Selenomonadales</taxon>
        <taxon>Selenomonadaceae</taxon>
        <taxon>Selenomonas</taxon>
    </lineage>
</organism>
<dbReference type="AlphaFoldDB" id="A0A5D6WC26"/>
<evidence type="ECO:0000313" key="3">
    <source>
        <dbReference type="Proteomes" id="UP000323646"/>
    </source>
</evidence>
<name>A0A5D6WC26_9FIRM</name>
<dbReference type="EMBL" id="VTOY01000001">
    <property type="protein sequence ID" value="TYZ24525.1"/>
    <property type="molecule type" value="Genomic_DNA"/>
</dbReference>
<keyword evidence="3" id="KW-1185">Reference proteome</keyword>
<dbReference type="InterPro" id="IPR045536">
    <property type="entry name" value="DUF6431"/>
</dbReference>
<sequence length="117" mass="13192">MMKSSAAGSPFIIDTQLSGYGSHSRYVRLKCGIRVYMDVPAGICPNCGHTHTELPDFIRPYKHYESSVIQEVVNGKSTDICEADESTMKRWKREHQRMAPHVETLLRTVLSASVTSY</sequence>
<dbReference type="OrthoDB" id="2867419at2"/>
<dbReference type="Proteomes" id="UP000323646">
    <property type="component" value="Unassembled WGS sequence"/>
</dbReference>
<protein>
    <recommendedName>
        <fullName evidence="1">DUF6431 domain-containing protein</fullName>
    </recommendedName>
</protein>
<evidence type="ECO:0000313" key="2">
    <source>
        <dbReference type="EMBL" id="TYZ24525.1"/>
    </source>
</evidence>
<evidence type="ECO:0000259" key="1">
    <source>
        <dbReference type="Pfam" id="PF20020"/>
    </source>
</evidence>
<feature type="domain" description="DUF6431" evidence="1">
    <location>
        <begin position="15"/>
        <end position="91"/>
    </location>
</feature>
<comment type="caution">
    <text evidence="2">The sequence shown here is derived from an EMBL/GenBank/DDBJ whole genome shotgun (WGS) entry which is preliminary data.</text>
</comment>
<accession>A0A5D6WC26</accession>
<dbReference type="Pfam" id="PF20020">
    <property type="entry name" value="DUF6431"/>
    <property type="match status" value="1"/>
</dbReference>